<feature type="domain" description="Thioredoxin" evidence="5">
    <location>
        <begin position="294"/>
        <end position="438"/>
    </location>
</feature>
<dbReference type="SUPFAM" id="SSF52833">
    <property type="entry name" value="Thioredoxin-like"/>
    <property type="match status" value="1"/>
</dbReference>
<evidence type="ECO:0000256" key="4">
    <source>
        <dbReference type="ARBA" id="ARBA00023284"/>
    </source>
</evidence>
<dbReference type="EMBL" id="SWBQ01000002">
    <property type="protein sequence ID" value="TKC06948.1"/>
    <property type="molecule type" value="Genomic_DNA"/>
</dbReference>
<dbReference type="GO" id="GO:0017004">
    <property type="term" value="P:cytochrome complex assembly"/>
    <property type="evidence" value="ECO:0007669"/>
    <property type="project" value="UniProtKB-KW"/>
</dbReference>
<dbReference type="Pfam" id="PF13905">
    <property type="entry name" value="Thioredoxin_8"/>
    <property type="match status" value="1"/>
</dbReference>
<dbReference type="PANTHER" id="PTHR42852">
    <property type="entry name" value="THIOL:DISULFIDE INTERCHANGE PROTEIN DSBE"/>
    <property type="match status" value="1"/>
</dbReference>
<dbReference type="Gene3D" id="3.40.30.10">
    <property type="entry name" value="Glutaredoxin"/>
    <property type="match status" value="1"/>
</dbReference>
<dbReference type="CDD" id="cd02966">
    <property type="entry name" value="TlpA_like_family"/>
    <property type="match status" value="1"/>
</dbReference>
<dbReference type="OrthoDB" id="1095575at2"/>
<dbReference type="Proteomes" id="UP000307244">
    <property type="component" value="Unassembled WGS sequence"/>
</dbReference>
<evidence type="ECO:0000313" key="6">
    <source>
        <dbReference type="EMBL" id="TKC06948.1"/>
    </source>
</evidence>
<dbReference type="InterPro" id="IPR036249">
    <property type="entry name" value="Thioredoxin-like_sf"/>
</dbReference>
<keyword evidence="4" id="KW-0676">Redox-active center</keyword>
<comment type="caution">
    <text evidence="6">The sequence shown here is derived from an EMBL/GenBank/DDBJ whole genome shotgun (WGS) entry which is preliminary data.</text>
</comment>
<evidence type="ECO:0000259" key="5">
    <source>
        <dbReference type="PROSITE" id="PS51352"/>
    </source>
</evidence>
<reference evidence="6 7" key="1">
    <citation type="submission" date="2019-04" db="EMBL/GenBank/DDBJ databases">
        <title>Pedobacter sp. RP-3-15 sp. nov., isolated from Arctic soil.</title>
        <authorList>
            <person name="Dahal R.H."/>
            <person name="Kim D.-U."/>
        </authorList>
    </citation>
    <scope>NUCLEOTIDE SEQUENCE [LARGE SCALE GENOMIC DNA]</scope>
    <source>
        <strain evidence="6 7">RP-3-15</strain>
    </source>
</reference>
<organism evidence="6 7">
    <name type="scientific">Pedobacter frigoris</name>
    <dbReference type="NCBI Taxonomy" id="2571272"/>
    <lineage>
        <taxon>Bacteria</taxon>
        <taxon>Pseudomonadati</taxon>
        <taxon>Bacteroidota</taxon>
        <taxon>Sphingobacteriia</taxon>
        <taxon>Sphingobacteriales</taxon>
        <taxon>Sphingobacteriaceae</taxon>
        <taxon>Pedobacter</taxon>
    </lineage>
</organism>
<protein>
    <submittedName>
        <fullName evidence="6">TlpA family protein disulfide reductase</fullName>
    </submittedName>
</protein>
<dbReference type="PROSITE" id="PS51352">
    <property type="entry name" value="THIOREDOXIN_2"/>
    <property type="match status" value="1"/>
</dbReference>
<dbReference type="PANTHER" id="PTHR42852:SF6">
    <property type="entry name" value="THIOL:DISULFIDE INTERCHANGE PROTEIN DSBE"/>
    <property type="match status" value="1"/>
</dbReference>
<keyword evidence="7" id="KW-1185">Reference proteome</keyword>
<proteinExistence type="predicted"/>
<comment type="subcellular location">
    <subcellularLocation>
        <location evidence="1">Cell envelope</location>
    </subcellularLocation>
</comment>
<evidence type="ECO:0000256" key="3">
    <source>
        <dbReference type="ARBA" id="ARBA00023157"/>
    </source>
</evidence>
<gene>
    <name evidence="6" type="ORF">FA047_06665</name>
</gene>
<sequence length="438" mass="50832">MIFYCKMNRHYMLIFILVLFVHTASGQELEISLHQNGIYSEVLSIKKEENVTLCKNFPYKNQPYFSLRSLPYDAMQNLYEKVLDGTWTEKFYKDFVHKNILDTSYVFKQSLPGNRIYIATAIDELGIKHVMVDANNNHDFGDDKEYVFNLKSQEKKTQNIAAWVDYYDGKAIRKLKVDLSIDPYNYLYDEESYKIEKDIRELDVSIFKISKNLVGRYILNQKAYDITIADYNDKRKDSFRLTIETKDAKTKSITSYSYKPADTIDISYGRYKILKVDDKRLVLSLIGKQEFAGAELNSLAPEITGQDVITSRDFSLKKQLGTYILIDFWGSWCRPCIEAIPELKLAFGKYGKKIKIVSIAFDKRSDLGKVKNLISQYEMTWTQLLDDREINQGKISDNYKVQEFPTSILIDHNGKVVFRAVGAIGLKNLMAYLDNCEI</sequence>
<dbReference type="AlphaFoldDB" id="A0A4V5NZE9"/>
<dbReference type="InterPro" id="IPR012336">
    <property type="entry name" value="Thioredoxin-like_fold"/>
</dbReference>
<name>A0A4V5NZE9_9SPHI</name>
<evidence type="ECO:0000256" key="2">
    <source>
        <dbReference type="ARBA" id="ARBA00022748"/>
    </source>
</evidence>
<evidence type="ECO:0000313" key="7">
    <source>
        <dbReference type="Proteomes" id="UP000307244"/>
    </source>
</evidence>
<keyword evidence="3" id="KW-1015">Disulfide bond</keyword>
<evidence type="ECO:0000256" key="1">
    <source>
        <dbReference type="ARBA" id="ARBA00004196"/>
    </source>
</evidence>
<dbReference type="InterPro" id="IPR013766">
    <property type="entry name" value="Thioredoxin_domain"/>
</dbReference>
<dbReference type="GO" id="GO:0030313">
    <property type="term" value="C:cell envelope"/>
    <property type="evidence" value="ECO:0007669"/>
    <property type="project" value="UniProtKB-SubCell"/>
</dbReference>
<dbReference type="InterPro" id="IPR050553">
    <property type="entry name" value="Thioredoxin_ResA/DsbE_sf"/>
</dbReference>
<accession>A0A4V5NZE9</accession>
<keyword evidence="2" id="KW-0201">Cytochrome c-type biogenesis</keyword>